<dbReference type="RefSeq" id="WP_331846612.1">
    <property type="nucleotide sequence ID" value="NZ_JAZHPZ010000004.1"/>
</dbReference>
<accession>A0ABU7VRN4</accession>
<gene>
    <name evidence="2" type="ORF">V3851_11205</name>
</gene>
<comment type="caution">
    <text evidence="2">The sequence shown here is derived from an EMBL/GenBank/DDBJ whole genome shotgun (WGS) entry which is preliminary data.</text>
</comment>
<dbReference type="Gene3D" id="3.40.30.10">
    <property type="entry name" value="Glutaredoxin"/>
    <property type="match status" value="1"/>
</dbReference>
<dbReference type="Pfam" id="PF00085">
    <property type="entry name" value="Thioredoxin"/>
    <property type="match status" value="1"/>
</dbReference>
<dbReference type="Proteomes" id="UP001306950">
    <property type="component" value="Unassembled WGS sequence"/>
</dbReference>
<sequence>MLQETTEKEVFQRLDANTVQGKEALLFHTPFCGTCRLAERMLEIAEEAGPTIPATKLNINFAPKLRDAWQISSVPCLVVLENGVPVLKEYAMGSVVDLYQWLRKE</sequence>
<protein>
    <submittedName>
        <fullName evidence="2">Thioredoxin family protein</fullName>
    </submittedName>
</protein>
<reference evidence="2 3" key="1">
    <citation type="submission" date="2024-02" db="EMBL/GenBank/DDBJ databases">
        <title>A nitrogen-fixing paenibacillus bacterium.</title>
        <authorList>
            <person name="Zhang W.L."/>
            <person name="Chen S.F."/>
        </authorList>
    </citation>
    <scope>NUCLEOTIDE SEQUENCE [LARGE SCALE GENOMIC DNA]</scope>
    <source>
        <strain evidence="2 3">M1</strain>
    </source>
</reference>
<dbReference type="InterPro" id="IPR013766">
    <property type="entry name" value="Thioredoxin_domain"/>
</dbReference>
<organism evidence="2 3">
    <name type="scientific">Paenibacillus haidiansis</name>
    <dbReference type="NCBI Taxonomy" id="1574488"/>
    <lineage>
        <taxon>Bacteria</taxon>
        <taxon>Bacillati</taxon>
        <taxon>Bacillota</taxon>
        <taxon>Bacilli</taxon>
        <taxon>Bacillales</taxon>
        <taxon>Paenibacillaceae</taxon>
        <taxon>Paenibacillus</taxon>
    </lineage>
</organism>
<evidence type="ECO:0000259" key="1">
    <source>
        <dbReference type="Pfam" id="PF00085"/>
    </source>
</evidence>
<dbReference type="EMBL" id="JAZHPZ010000004">
    <property type="protein sequence ID" value="MEF2966398.1"/>
    <property type="molecule type" value="Genomic_DNA"/>
</dbReference>
<dbReference type="SUPFAM" id="SSF52833">
    <property type="entry name" value="Thioredoxin-like"/>
    <property type="match status" value="1"/>
</dbReference>
<evidence type="ECO:0000313" key="3">
    <source>
        <dbReference type="Proteomes" id="UP001306950"/>
    </source>
</evidence>
<proteinExistence type="predicted"/>
<keyword evidence="3" id="KW-1185">Reference proteome</keyword>
<name>A0ABU7VRN4_9BACL</name>
<dbReference type="CDD" id="cd02947">
    <property type="entry name" value="TRX_family"/>
    <property type="match status" value="1"/>
</dbReference>
<feature type="domain" description="Thioredoxin" evidence="1">
    <location>
        <begin position="25"/>
        <end position="90"/>
    </location>
</feature>
<dbReference type="InterPro" id="IPR036249">
    <property type="entry name" value="Thioredoxin-like_sf"/>
</dbReference>
<evidence type="ECO:0000313" key="2">
    <source>
        <dbReference type="EMBL" id="MEF2966398.1"/>
    </source>
</evidence>